<dbReference type="OrthoDB" id="9805982at2"/>
<proteinExistence type="predicted"/>
<reference evidence="1 2" key="1">
    <citation type="submission" date="2010-08" db="EMBL/GenBank/DDBJ databases">
        <title>The draft genome of Desulfovibrio fructosovorans JJ.</title>
        <authorList>
            <consortium name="US DOE Joint Genome Institute (JGI-PGF)"/>
            <person name="Lucas S."/>
            <person name="Copeland A."/>
            <person name="Lapidus A."/>
            <person name="Cheng J.-F."/>
            <person name="Bruce D."/>
            <person name="Goodwin L."/>
            <person name="Pitluck S."/>
            <person name="Land M.L."/>
            <person name="Hauser L."/>
            <person name="Chang Y.-J."/>
            <person name="Jeffries C."/>
            <person name="Wall J.D."/>
            <person name="Stahl D.A."/>
            <person name="Arkin A.P."/>
            <person name="Dehal P."/>
            <person name="Stolyar S.M."/>
            <person name="Hazen T.C."/>
            <person name="Woyke T.J."/>
        </authorList>
    </citation>
    <scope>NUCLEOTIDE SEQUENCE [LARGE SCALE GENOMIC DNA]</scope>
    <source>
        <strain evidence="1 2">JJ</strain>
    </source>
</reference>
<evidence type="ECO:0008006" key="3">
    <source>
        <dbReference type="Google" id="ProtNLM"/>
    </source>
</evidence>
<dbReference type="eggNOG" id="COG0826">
    <property type="taxonomic scope" value="Bacteria"/>
</dbReference>
<protein>
    <recommendedName>
        <fullName evidence="3">Peptidase U32</fullName>
    </recommendedName>
</protein>
<organism evidence="1 2">
    <name type="scientific">Solidesulfovibrio fructosivorans JJ]</name>
    <dbReference type="NCBI Taxonomy" id="596151"/>
    <lineage>
        <taxon>Bacteria</taxon>
        <taxon>Pseudomonadati</taxon>
        <taxon>Thermodesulfobacteriota</taxon>
        <taxon>Desulfovibrionia</taxon>
        <taxon>Desulfovibrionales</taxon>
        <taxon>Desulfovibrionaceae</taxon>
        <taxon>Solidesulfovibrio</taxon>
    </lineage>
</organism>
<dbReference type="Proteomes" id="UP000006250">
    <property type="component" value="Unassembled WGS sequence"/>
</dbReference>
<gene>
    <name evidence="1" type="ORF">DesfrDRAFT_2185</name>
</gene>
<accession>E1JX61</accession>
<evidence type="ECO:0000313" key="1">
    <source>
        <dbReference type="EMBL" id="EFL51026.1"/>
    </source>
</evidence>
<dbReference type="EMBL" id="AECZ01000013">
    <property type="protein sequence ID" value="EFL51026.1"/>
    <property type="molecule type" value="Genomic_DNA"/>
</dbReference>
<dbReference type="RefSeq" id="WP_005993795.1">
    <property type="nucleotide sequence ID" value="NZ_AECZ01000013.1"/>
</dbReference>
<name>E1JX61_SOLFR</name>
<comment type="caution">
    <text evidence="1">The sequence shown here is derived from an EMBL/GenBank/DDBJ whole genome shotgun (WGS) entry which is preliminary data.</text>
</comment>
<dbReference type="STRING" id="596151.DesfrDRAFT_2185"/>
<dbReference type="AlphaFoldDB" id="E1JX61"/>
<evidence type="ECO:0000313" key="2">
    <source>
        <dbReference type="Proteomes" id="UP000006250"/>
    </source>
</evidence>
<keyword evidence="2" id="KW-1185">Reference proteome</keyword>
<sequence>MRFEVPFVPDPAYAALLAANAPAISAVYFRLGPDTPDARLPGTGEVTPQELAEGLRALPDVPRLGLLNASFHAPELLVGDGLRDLVMLLEGYLAAEAITGIVYADQYLLAALSDMSPEVAGMLTAVPSINFRLDRIERLASVLDAAADTHFRPAESVILDRDINRDAARLADVAGEAKQRYPGLRIGLMANEGCLFACPYKNAHDAHIALSRLASCPAGPDLNRDIGCLRAFFDHPERLLASPFLRPEDARRLEGAVDCLKICGRTRPAVDLAAIVRAYLEGRFDGNLLWLLDTQEVLSGRFLLQNDALPGDFFDRTNGCRHQCRECGYCGELAARLLTERELTLPRYGNGNY</sequence>